<evidence type="ECO:0000256" key="4">
    <source>
        <dbReference type="ARBA" id="ARBA00041166"/>
    </source>
</evidence>
<evidence type="ECO:0000313" key="7">
    <source>
        <dbReference type="RefSeq" id="XP_013922446.1"/>
    </source>
</evidence>
<keyword evidence="6" id="KW-1185">Reference proteome</keyword>
<gene>
    <name evidence="7" type="primary">RABL3</name>
</gene>
<dbReference type="RefSeq" id="XP_013922446.1">
    <property type="nucleotide sequence ID" value="XM_014066971.1"/>
</dbReference>
<evidence type="ECO:0000256" key="3">
    <source>
        <dbReference type="ARBA" id="ARBA00023134"/>
    </source>
</evidence>
<evidence type="ECO:0000256" key="5">
    <source>
        <dbReference type="ARBA" id="ARBA00045267"/>
    </source>
</evidence>
<name>A0A6I9YE55_9SAUR</name>
<dbReference type="CTD" id="285282"/>
<dbReference type="PRINTS" id="PR00449">
    <property type="entry name" value="RASTRNSFRMNG"/>
</dbReference>
<dbReference type="OrthoDB" id="5914890at2759"/>
<dbReference type="Gene3D" id="3.40.50.300">
    <property type="entry name" value="P-loop containing nucleotide triphosphate hydrolases"/>
    <property type="match status" value="1"/>
</dbReference>
<accession>A0A6I9YE55</accession>
<dbReference type="Pfam" id="PF08477">
    <property type="entry name" value="Roc"/>
    <property type="match status" value="1"/>
</dbReference>
<dbReference type="SMART" id="SM00175">
    <property type="entry name" value="RAB"/>
    <property type="match status" value="1"/>
</dbReference>
<dbReference type="SUPFAM" id="SSF52540">
    <property type="entry name" value="P-loop containing nucleoside triphosphate hydrolases"/>
    <property type="match status" value="1"/>
</dbReference>
<dbReference type="GeneID" id="106549347"/>
<dbReference type="PANTHER" id="PTHR24073">
    <property type="entry name" value="DRAB5-RELATED"/>
    <property type="match status" value="1"/>
</dbReference>
<evidence type="ECO:0000313" key="6">
    <source>
        <dbReference type="Proteomes" id="UP000504617"/>
    </source>
</evidence>
<keyword evidence="3" id="KW-0342">GTP-binding</keyword>
<organism evidence="6 7">
    <name type="scientific">Thamnophis sirtalis</name>
    <dbReference type="NCBI Taxonomy" id="35019"/>
    <lineage>
        <taxon>Eukaryota</taxon>
        <taxon>Metazoa</taxon>
        <taxon>Chordata</taxon>
        <taxon>Craniata</taxon>
        <taxon>Vertebrata</taxon>
        <taxon>Euteleostomi</taxon>
        <taxon>Lepidosauria</taxon>
        <taxon>Squamata</taxon>
        <taxon>Bifurcata</taxon>
        <taxon>Unidentata</taxon>
        <taxon>Episquamata</taxon>
        <taxon>Toxicofera</taxon>
        <taxon>Serpentes</taxon>
        <taxon>Colubroidea</taxon>
        <taxon>Colubridae</taxon>
        <taxon>Natricinae</taxon>
        <taxon>Thamnophis</taxon>
    </lineage>
</organism>
<keyword evidence="2" id="KW-0547">Nucleotide-binding</keyword>
<dbReference type="PROSITE" id="PS00675">
    <property type="entry name" value="SIGMA54_INTERACT_1"/>
    <property type="match status" value="1"/>
</dbReference>
<dbReference type="CDD" id="cd04102">
    <property type="entry name" value="RabL3"/>
    <property type="match status" value="1"/>
</dbReference>
<sequence length="236" mass="26557">MAALERVKVLVLGDSGVGKSSLVHLLCHNQMLGNPSWTVGCSVDVRIHDYKEGTPDEKIYFIELWDVGGSVGSASSVKSTRLMFYNSVNGIILVHDLTNKKSSQNLYRWYLEALNKDVTPSSVLVTNGDYDREQFADNQIPLLVIGTKLDQIPETKRNEVLSRTAFLVEDFSAEEINLDCTSPRYLAAGSSNAVKLSRFFDKVIEKRYYIRDGNQIPSFSEKKRMGSGFVKNFHYD</sequence>
<dbReference type="PROSITE" id="PS51419">
    <property type="entry name" value="RAB"/>
    <property type="match status" value="1"/>
</dbReference>
<dbReference type="KEGG" id="tsr:106549347"/>
<dbReference type="InterPro" id="IPR027417">
    <property type="entry name" value="P-loop_NTPase"/>
</dbReference>
<protein>
    <recommendedName>
        <fullName evidence="4">Rab-like protein 3</fullName>
    </recommendedName>
</protein>
<dbReference type="AlphaFoldDB" id="A0A6I9YE55"/>
<comment type="similarity">
    <text evidence="1">Belongs to the small GTPase superfamily. Rab family.</text>
</comment>
<proteinExistence type="inferred from homology"/>
<comment type="function">
    <text evidence="5">Required for KRAS signaling regulation and modulation of cell proliferation. Regulator of KRAS prenylation, and probably prenylation of other small GTPases. Required for lymphocyte development and function. Not required for myeloid cell development.</text>
</comment>
<evidence type="ECO:0000256" key="2">
    <source>
        <dbReference type="ARBA" id="ARBA00022741"/>
    </source>
</evidence>
<dbReference type="InterPro" id="IPR025662">
    <property type="entry name" value="Sigma_54_int_dom_ATP-bd_1"/>
</dbReference>
<dbReference type="FunFam" id="3.40.50.300:FF:000525">
    <property type="entry name" value="rab-like protein 3 isoform X1"/>
    <property type="match status" value="1"/>
</dbReference>
<dbReference type="Proteomes" id="UP000504617">
    <property type="component" value="Unplaced"/>
</dbReference>
<dbReference type="GO" id="GO:0005525">
    <property type="term" value="F:GTP binding"/>
    <property type="evidence" value="ECO:0007669"/>
    <property type="project" value="UniProtKB-KW"/>
</dbReference>
<reference evidence="7" key="1">
    <citation type="submission" date="2025-08" db="UniProtKB">
        <authorList>
            <consortium name="RefSeq"/>
        </authorList>
    </citation>
    <scope>IDENTIFICATION</scope>
    <source>
        <tissue evidence="7">Skeletal muscle</tissue>
    </source>
</reference>
<evidence type="ECO:0000256" key="1">
    <source>
        <dbReference type="ARBA" id="ARBA00006270"/>
    </source>
</evidence>